<dbReference type="CDD" id="cd14014">
    <property type="entry name" value="STKc_PknB_like"/>
    <property type="match status" value="1"/>
</dbReference>
<evidence type="ECO:0000256" key="1">
    <source>
        <dbReference type="ARBA" id="ARBA00004167"/>
    </source>
</evidence>
<dbReference type="CDD" id="cd01949">
    <property type="entry name" value="GGDEF"/>
    <property type="match status" value="1"/>
</dbReference>
<dbReference type="InterPro" id="IPR029016">
    <property type="entry name" value="GAF-like_dom_sf"/>
</dbReference>
<dbReference type="Pfam" id="PF00069">
    <property type="entry name" value="Pkinase"/>
    <property type="match status" value="1"/>
</dbReference>
<dbReference type="InterPro" id="IPR029787">
    <property type="entry name" value="Nucleotide_cyclase"/>
</dbReference>
<dbReference type="Gene3D" id="3.30.450.40">
    <property type="match status" value="1"/>
</dbReference>
<dbReference type="InterPro" id="IPR043128">
    <property type="entry name" value="Rev_trsase/Diguanyl_cyclase"/>
</dbReference>
<evidence type="ECO:0000259" key="2">
    <source>
        <dbReference type="PROSITE" id="PS50011"/>
    </source>
</evidence>
<dbReference type="InterPro" id="IPR008271">
    <property type="entry name" value="Ser/Thr_kinase_AS"/>
</dbReference>
<evidence type="ECO:0000313" key="4">
    <source>
        <dbReference type="EMBL" id="TQS44441.1"/>
    </source>
</evidence>
<dbReference type="OrthoDB" id="5521237at2"/>
<dbReference type="InterPro" id="IPR050469">
    <property type="entry name" value="Diguanylate_Cyclase"/>
</dbReference>
<protein>
    <submittedName>
        <fullName evidence="4">Diguanylate cyclase</fullName>
    </submittedName>
</protein>
<dbReference type="Pfam" id="PF00990">
    <property type="entry name" value="GGDEF"/>
    <property type="match status" value="1"/>
</dbReference>
<dbReference type="SMART" id="SM00267">
    <property type="entry name" value="GGDEF"/>
    <property type="match status" value="1"/>
</dbReference>
<proteinExistence type="predicted"/>
<dbReference type="SUPFAM" id="SSF48452">
    <property type="entry name" value="TPR-like"/>
    <property type="match status" value="1"/>
</dbReference>
<evidence type="ECO:0000313" key="5">
    <source>
        <dbReference type="Proteomes" id="UP000317982"/>
    </source>
</evidence>
<dbReference type="GO" id="GO:0004672">
    <property type="term" value="F:protein kinase activity"/>
    <property type="evidence" value="ECO:0007669"/>
    <property type="project" value="InterPro"/>
</dbReference>
<dbReference type="SUPFAM" id="SSF56112">
    <property type="entry name" value="Protein kinase-like (PK-like)"/>
    <property type="match status" value="1"/>
</dbReference>
<organism evidence="4 5">
    <name type="scientific">Cryptosporangium phraense</name>
    <dbReference type="NCBI Taxonomy" id="2593070"/>
    <lineage>
        <taxon>Bacteria</taxon>
        <taxon>Bacillati</taxon>
        <taxon>Actinomycetota</taxon>
        <taxon>Actinomycetes</taxon>
        <taxon>Cryptosporangiales</taxon>
        <taxon>Cryptosporangiaceae</taxon>
        <taxon>Cryptosporangium</taxon>
    </lineage>
</organism>
<dbReference type="Pfam" id="PF01590">
    <property type="entry name" value="GAF"/>
    <property type="match status" value="1"/>
</dbReference>
<dbReference type="Gene3D" id="1.25.40.10">
    <property type="entry name" value="Tetratricopeptide repeat domain"/>
    <property type="match status" value="1"/>
</dbReference>
<name>A0A545AT68_9ACTN</name>
<dbReference type="InterPro" id="IPR003593">
    <property type="entry name" value="AAA+_ATPase"/>
</dbReference>
<dbReference type="InterPro" id="IPR027417">
    <property type="entry name" value="P-loop_NTPase"/>
</dbReference>
<dbReference type="InterPro" id="IPR003018">
    <property type="entry name" value="GAF"/>
</dbReference>
<dbReference type="SUPFAM" id="SSF52540">
    <property type="entry name" value="P-loop containing nucleoside triphosphate hydrolases"/>
    <property type="match status" value="1"/>
</dbReference>
<dbReference type="Gene3D" id="3.30.200.20">
    <property type="entry name" value="Phosphorylase Kinase, domain 1"/>
    <property type="match status" value="1"/>
</dbReference>
<dbReference type="InterPro" id="IPR000160">
    <property type="entry name" value="GGDEF_dom"/>
</dbReference>
<dbReference type="SUPFAM" id="SSF55781">
    <property type="entry name" value="GAF domain-like"/>
    <property type="match status" value="2"/>
</dbReference>
<dbReference type="PROSITE" id="PS50011">
    <property type="entry name" value="PROTEIN_KINASE_DOM"/>
    <property type="match status" value="1"/>
</dbReference>
<dbReference type="PANTHER" id="PTHR45138:SF9">
    <property type="entry name" value="DIGUANYLATE CYCLASE DGCM-RELATED"/>
    <property type="match status" value="1"/>
</dbReference>
<feature type="domain" description="GGDEF" evidence="3">
    <location>
        <begin position="1698"/>
        <end position="1829"/>
    </location>
</feature>
<dbReference type="Gene3D" id="1.10.510.10">
    <property type="entry name" value="Transferase(Phosphotransferase) domain 1"/>
    <property type="match status" value="1"/>
</dbReference>
<dbReference type="InterPro" id="IPR041664">
    <property type="entry name" value="AAA_16"/>
</dbReference>
<dbReference type="SMART" id="SM00220">
    <property type="entry name" value="S_TKc"/>
    <property type="match status" value="1"/>
</dbReference>
<dbReference type="GO" id="GO:0005886">
    <property type="term" value="C:plasma membrane"/>
    <property type="evidence" value="ECO:0007669"/>
    <property type="project" value="TreeGrafter"/>
</dbReference>
<accession>A0A545AT68</accession>
<feature type="domain" description="Protein kinase" evidence="2">
    <location>
        <begin position="60"/>
        <end position="355"/>
    </location>
</feature>
<comment type="subcellular location">
    <subcellularLocation>
        <location evidence="1">Membrane</location>
        <topology evidence="1">Single-pass membrane protein</topology>
    </subcellularLocation>
</comment>
<dbReference type="NCBIfam" id="TIGR00254">
    <property type="entry name" value="GGDEF"/>
    <property type="match status" value="1"/>
</dbReference>
<dbReference type="InterPro" id="IPR000719">
    <property type="entry name" value="Prot_kinase_dom"/>
</dbReference>
<dbReference type="Proteomes" id="UP000317982">
    <property type="component" value="Unassembled WGS sequence"/>
</dbReference>
<gene>
    <name evidence="4" type="ORF">FL583_13300</name>
</gene>
<dbReference type="GO" id="GO:0052621">
    <property type="term" value="F:diguanylate cyclase activity"/>
    <property type="evidence" value="ECO:0007669"/>
    <property type="project" value="TreeGrafter"/>
</dbReference>
<dbReference type="Gene3D" id="3.30.70.270">
    <property type="match status" value="1"/>
</dbReference>
<sequence length="1834" mass="194594">MYSRNRSLLAPQRCGVNASRCRRCELQRPVDGVVSVPEVSGGRPPAALRAPSGAPALPGLVLLGELGRGNDTVVYRARRTSPNGTSAHGLAAARHPDYAVKVLGIAATVGDDARHRFRREAAVLACVDHPGVVQVHAVGEQEGRPYLVMDLVEGQALADRLVVGRLDEAAAAALGAALADALAAAHRVGLIHRDVKPRNIMVRPDGRPVLIDFGLIDVRVAELGLPTRGGPDTGDTDPMDAFGLGLRSTGAVAGTLAYCSPEQSGLLHRPVDGRSDLYSLGAVLYECVTGRPPFTSTDAGELLHLHATALPPDPRALRPDLSVRFAAVLARLLAKDPDDRYPNASALADDLRRLLPNGAPGGADPALVGIDMRAPLALVGRRRELATLLGAWRRATTGTATIVVLDGPAGSGKSRLAEELAVTVGPRDDKRPGPVVLTARAVDGASPLAPLRTAVENHVRAVERLTEPTRTVAIQWLTEAAAPVASYLRPLSPALAALCDLPDPVDDPGRHHFPAAVATFLLELARRAGGLLVRVEDAHALDDGTVRVIAQLVAERARTPVMVLATSRGGTDLSELVSSAEMQELIDERITLEPLDADEVAELVERLSGRLGLGNEFAARIARASAGNPLAVLQYFRAALEAGLIRPAWGRWIVDLEGLTRVRLPTDVVALLNRRIEQLSAPVRGILVAAAALGVRFEPGMLTAVSGASVDDVRATLDEAGRLHVVERRGGSDYGFVHAGIRRALLTDADPLILRRVHQRAAELMEQPTPPDPTDPAQIYRLAWHRMAGEVERNPGAAAKACVDAARQALADSSPPDAVTYCDRAERISQGYRIPLPPHFAETFGTALHQSGRYGEALDRLAQAVEQATDPLDRGRLLVYIGQVHLSRWEADAADVAFERALDVLGMALPEGEARLAVSTTKDTVMAATRLRTGVGAGTATGPERERLRLAARALVGLANSSVFGLRPKQMQSYAYRALLPAIKVGASAEYVAVCGLIGAVSARLGRHSLAQRAFAMARDAADELGDPHLDVQTSLIEAQAWDTVHDDTDADRAAALLGQRGHWLDVFHFLNGIGMFCWQRLLRGDVVTALAAYRNGAARLPLGDDDASFVMVGAAVTAACGRLTDAYEQLADVREKIESRVGAAPGLAVMLALTEAQVSVEAGDVGERFDEALARFTTLDVEPDALLSSQRAIYVYQAYGRLEQCRRVIQRSGDVTEAMAAAQRAVTELEAAANSARMRVHALITRAEITRLAGDPLGGLDTALGAGVAIRAASSLLAEYESARVRARALIDLADRGAARRAAREALDLANEHGWPHRADWVKAEFELAGESPIGTHDPNWDISRSTVDRQRLAALEQVSSAAARVLDPEELARVGLDESVRILRAERGLFFLPDEQTGRMVLWLGRTAHQEDLSGPAAYASSLVDRVQQSRRELVVTGTEDGAALGSESMLAHGIRSVVVAPLELDSRLLGVVYLDSRLASGVFRPGDAGILTAICRHVAAALETARAAQLATEVATVQQERDVANLLRAAMIAVSNTLDPAEVLSRLHTAVTKLLPGEVSWLVEREEDGTLLVSGAAGFEKVSPATLERLLAVDAPTVVPIGGPASLLVIPLTFADPDGSVRRVGVLLIAAGDPDAFRESHLGLAAALTAAGMVQYQNALLFRRVAELATIDGLTGATNRRYFYETGAEMLEAGGPIAAIMVDIDHFKQVNDRYGHGAGDKVIAEVAARLKSVLGPEDLLGRYGGEEFAVLLDGADSDRAEKVARELHAAVGAAPVETDSGPLPVTVSVGVRCGPADDLGVLLGAADEALYSAKRAGRDRVVVAHRALAEG</sequence>
<dbReference type="SMART" id="SM00382">
    <property type="entry name" value="AAA"/>
    <property type="match status" value="1"/>
</dbReference>
<dbReference type="InterPro" id="IPR011990">
    <property type="entry name" value="TPR-like_helical_dom_sf"/>
</dbReference>
<dbReference type="SUPFAM" id="SSF55073">
    <property type="entry name" value="Nucleotide cyclase"/>
    <property type="match status" value="1"/>
</dbReference>
<dbReference type="InterPro" id="IPR011009">
    <property type="entry name" value="Kinase-like_dom_sf"/>
</dbReference>
<dbReference type="GO" id="GO:0005524">
    <property type="term" value="F:ATP binding"/>
    <property type="evidence" value="ECO:0007669"/>
    <property type="project" value="InterPro"/>
</dbReference>
<dbReference type="PANTHER" id="PTHR45138">
    <property type="entry name" value="REGULATORY COMPONENTS OF SENSORY TRANSDUCTION SYSTEM"/>
    <property type="match status" value="1"/>
</dbReference>
<keyword evidence="5" id="KW-1185">Reference proteome</keyword>
<dbReference type="InParanoid" id="A0A545AT68"/>
<comment type="caution">
    <text evidence="4">The sequence shown here is derived from an EMBL/GenBank/DDBJ whole genome shotgun (WGS) entry which is preliminary data.</text>
</comment>
<reference evidence="4 5" key="1">
    <citation type="submission" date="2019-07" db="EMBL/GenBank/DDBJ databases">
        <title>Cryptosporangium phraense sp. nov., isolated from plant litter.</title>
        <authorList>
            <person name="Suriyachadkun C."/>
        </authorList>
    </citation>
    <scope>NUCLEOTIDE SEQUENCE [LARGE SCALE GENOMIC DNA]</scope>
    <source>
        <strain evidence="4 5">A-T 5661</strain>
    </source>
</reference>
<dbReference type="Pfam" id="PF13191">
    <property type="entry name" value="AAA_16"/>
    <property type="match status" value="1"/>
</dbReference>
<dbReference type="SMART" id="SM00065">
    <property type="entry name" value="GAF"/>
    <property type="match status" value="1"/>
</dbReference>
<dbReference type="EMBL" id="VIRS01000008">
    <property type="protein sequence ID" value="TQS44441.1"/>
    <property type="molecule type" value="Genomic_DNA"/>
</dbReference>
<dbReference type="FunFam" id="3.30.70.270:FF:000001">
    <property type="entry name" value="Diguanylate cyclase domain protein"/>
    <property type="match status" value="1"/>
</dbReference>
<dbReference type="PROSITE" id="PS00108">
    <property type="entry name" value="PROTEIN_KINASE_ST"/>
    <property type="match status" value="1"/>
</dbReference>
<evidence type="ECO:0000259" key="3">
    <source>
        <dbReference type="PROSITE" id="PS50887"/>
    </source>
</evidence>
<dbReference type="GO" id="GO:1902201">
    <property type="term" value="P:negative regulation of bacterial-type flagellum-dependent cell motility"/>
    <property type="evidence" value="ECO:0007669"/>
    <property type="project" value="TreeGrafter"/>
</dbReference>
<dbReference type="GO" id="GO:0043709">
    <property type="term" value="P:cell adhesion involved in single-species biofilm formation"/>
    <property type="evidence" value="ECO:0007669"/>
    <property type="project" value="TreeGrafter"/>
</dbReference>
<dbReference type="PROSITE" id="PS50887">
    <property type="entry name" value="GGDEF"/>
    <property type="match status" value="1"/>
</dbReference>